<accession>A0ACC0CAA7</accession>
<keyword evidence="2" id="KW-1185">Reference proteome</keyword>
<dbReference type="EMBL" id="CM044701">
    <property type="protein sequence ID" value="KAI5681819.1"/>
    <property type="molecule type" value="Genomic_DNA"/>
</dbReference>
<dbReference type="Proteomes" id="UP001060085">
    <property type="component" value="Linkage Group LG01"/>
</dbReference>
<sequence>MAYTTNNQNIEGIGGGLLTLVDFFLKERLEAFYWRVWCLSSSLPKGFPLKSSSKGRRSLGKKYFNHSTSKSVWQDLKETTRSFQSQLSSVERHLGNIGRRLEQREHEHAMGGYLKIMDIKHILKRYSYMEDGYGHLYPYEQEASKTEARKTCAQKKVKFEEQLRKVGVMSNEHIGKKTSIGEPRGPWRKKSKNEEIKRSQEVMLDKNDTCEWKKVMKDENEWKKERELSFQYYPFLEYPLMLGDATGDNSCDNTLYDSRMNDYYSYVANVDSFVLGVENKEERILGVLENKGKSLRKKLLNLQEETTMSFSLDPSPLYYDFSFKDLNLLLESYSFHMSICGNACESIVVLESEDCWGGSFKVSKIFHENVSFEFHCPFKDSWGFTIQDILKEDDPYNLISNLLKEYGKDWRLSIGGFGAYHQVCQRGFLSNPSKGEDHWERNEFNHPSR</sequence>
<evidence type="ECO:0000313" key="2">
    <source>
        <dbReference type="Proteomes" id="UP001060085"/>
    </source>
</evidence>
<reference evidence="2" key="1">
    <citation type="journal article" date="2023" name="Nat. Plants">
        <title>Single-cell RNA sequencing provides a high-resolution roadmap for understanding the multicellular compartmentation of specialized metabolism.</title>
        <authorList>
            <person name="Sun S."/>
            <person name="Shen X."/>
            <person name="Li Y."/>
            <person name="Li Y."/>
            <person name="Wang S."/>
            <person name="Li R."/>
            <person name="Zhang H."/>
            <person name="Shen G."/>
            <person name="Guo B."/>
            <person name="Wei J."/>
            <person name="Xu J."/>
            <person name="St-Pierre B."/>
            <person name="Chen S."/>
            <person name="Sun C."/>
        </authorList>
    </citation>
    <scope>NUCLEOTIDE SEQUENCE [LARGE SCALE GENOMIC DNA]</scope>
</reference>
<name>A0ACC0CAA7_CATRO</name>
<organism evidence="1 2">
    <name type="scientific">Catharanthus roseus</name>
    <name type="common">Madagascar periwinkle</name>
    <name type="synonym">Vinca rosea</name>
    <dbReference type="NCBI Taxonomy" id="4058"/>
    <lineage>
        <taxon>Eukaryota</taxon>
        <taxon>Viridiplantae</taxon>
        <taxon>Streptophyta</taxon>
        <taxon>Embryophyta</taxon>
        <taxon>Tracheophyta</taxon>
        <taxon>Spermatophyta</taxon>
        <taxon>Magnoliopsida</taxon>
        <taxon>eudicotyledons</taxon>
        <taxon>Gunneridae</taxon>
        <taxon>Pentapetalae</taxon>
        <taxon>asterids</taxon>
        <taxon>lamiids</taxon>
        <taxon>Gentianales</taxon>
        <taxon>Apocynaceae</taxon>
        <taxon>Rauvolfioideae</taxon>
        <taxon>Vinceae</taxon>
        <taxon>Catharanthinae</taxon>
        <taxon>Catharanthus</taxon>
    </lineage>
</organism>
<gene>
    <name evidence="1" type="ORF">M9H77_03047</name>
</gene>
<comment type="caution">
    <text evidence="1">The sequence shown here is derived from an EMBL/GenBank/DDBJ whole genome shotgun (WGS) entry which is preliminary data.</text>
</comment>
<proteinExistence type="predicted"/>
<evidence type="ECO:0000313" key="1">
    <source>
        <dbReference type="EMBL" id="KAI5681819.1"/>
    </source>
</evidence>
<protein>
    <submittedName>
        <fullName evidence="1">Uncharacterized protein</fullName>
    </submittedName>
</protein>